<dbReference type="InterPro" id="IPR046342">
    <property type="entry name" value="CBS_dom_sf"/>
</dbReference>
<evidence type="ECO:0000256" key="1">
    <source>
        <dbReference type="PROSITE-ProRule" id="PRU00703"/>
    </source>
</evidence>
<evidence type="ECO:0000313" key="4">
    <source>
        <dbReference type="Proteomes" id="UP000297982"/>
    </source>
</evidence>
<protein>
    <submittedName>
        <fullName evidence="3">CBS domain-containing protein</fullName>
    </submittedName>
</protein>
<dbReference type="STRING" id="192814.GCA_900166575_02932"/>
<proteinExistence type="predicted"/>
<sequence>MSTFENNLISPDTSIRDTLQIIDSTSYHVAFVIDSQQNLLGTVTDGDVRRGMLRGKTLSDEVATVMNKAPVTGHEQMTKAEAQHVMKQHEIKHLPILNSEGKMVDLVVKGEKKHVKRSNWVMIMAGGLGTRLHPLTDNCPKPLLKVGDKPLLETIILNLMDCGFHKFYLSVNYKADMIESYFGDGSKWGVTIEYVRENKRLGTAGALSLLPEKPEEPVIVMNGDILTKMDAEKLLDYHDKNQAAVTMCVREYDVQIPYGVCRIEKNRLKSIEEKPRERHFISAGINVLSPEVLNFIPDDQFFDMPTLCEDLLADQKRIVIFPIREYWLDIGRIADYERANVEYFEVFGND</sequence>
<dbReference type="RefSeq" id="WP_135327692.1">
    <property type="nucleotide sequence ID" value="NZ_SRJC01000002.1"/>
</dbReference>
<dbReference type="Gene3D" id="3.90.550.10">
    <property type="entry name" value="Spore Coat Polysaccharide Biosynthesis Protein SpsA, Chain A"/>
    <property type="match status" value="1"/>
</dbReference>
<dbReference type="SUPFAM" id="SSF53448">
    <property type="entry name" value="Nucleotide-diphospho-sugar transferases"/>
    <property type="match status" value="1"/>
</dbReference>
<reference evidence="3 4" key="1">
    <citation type="journal article" date="2003" name="Int. J. Syst. Evol. Microbiol.">
        <title>Halobacillus salinus sp. nov., isolated from a salt lake on the coast of the East Sea in Korea.</title>
        <authorList>
            <person name="Yoon J.H."/>
            <person name="Kang K.H."/>
            <person name="Park Y.H."/>
        </authorList>
    </citation>
    <scope>NUCLEOTIDE SEQUENCE [LARGE SCALE GENOMIC DNA]</scope>
    <source>
        <strain evidence="3 4">HSL-3</strain>
    </source>
</reference>
<dbReference type="InterPro" id="IPR050486">
    <property type="entry name" value="Mannose-1P_guanyltransferase"/>
</dbReference>
<keyword evidence="4" id="KW-1185">Reference proteome</keyword>
<evidence type="ECO:0000259" key="2">
    <source>
        <dbReference type="PROSITE" id="PS51371"/>
    </source>
</evidence>
<dbReference type="Pfam" id="PF00571">
    <property type="entry name" value="CBS"/>
    <property type="match status" value="2"/>
</dbReference>
<dbReference type="AlphaFoldDB" id="A0A4Z0GY35"/>
<dbReference type="CDD" id="cd04607">
    <property type="entry name" value="CBS_pair_NTP_transferase_assoc"/>
    <property type="match status" value="1"/>
</dbReference>
<dbReference type="Proteomes" id="UP000297982">
    <property type="component" value="Unassembled WGS sequence"/>
</dbReference>
<keyword evidence="1" id="KW-0129">CBS domain</keyword>
<dbReference type="PANTHER" id="PTHR22572">
    <property type="entry name" value="SUGAR-1-PHOSPHATE GUANYL TRANSFERASE"/>
    <property type="match status" value="1"/>
</dbReference>
<name>A0A4Z0GY35_9BACI</name>
<dbReference type="Pfam" id="PF00483">
    <property type="entry name" value="NTP_transferase"/>
    <property type="match status" value="1"/>
</dbReference>
<dbReference type="InterPro" id="IPR005835">
    <property type="entry name" value="NTP_transferase_dom"/>
</dbReference>
<dbReference type="EMBL" id="SRJC01000002">
    <property type="protein sequence ID" value="TGB02734.1"/>
    <property type="molecule type" value="Genomic_DNA"/>
</dbReference>
<gene>
    <name evidence="3" type="ORF">E4663_11275</name>
</gene>
<dbReference type="SUPFAM" id="SSF54631">
    <property type="entry name" value="CBS-domain pair"/>
    <property type="match status" value="1"/>
</dbReference>
<dbReference type="InterPro" id="IPR000644">
    <property type="entry name" value="CBS_dom"/>
</dbReference>
<dbReference type="PROSITE" id="PS51371">
    <property type="entry name" value="CBS"/>
    <property type="match status" value="1"/>
</dbReference>
<dbReference type="CDD" id="cd06426">
    <property type="entry name" value="NTP_transferase_like_2"/>
    <property type="match status" value="1"/>
</dbReference>
<accession>A0A4Z0GY35</accession>
<evidence type="ECO:0000313" key="3">
    <source>
        <dbReference type="EMBL" id="TGB02734.1"/>
    </source>
</evidence>
<comment type="caution">
    <text evidence="3">The sequence shown here is derived from an EMBL/GenBank/DDBJ whole genome shotgun (WGS) entry which is preliminary data.</text>
</comment>
<dbReference type="Gene3D" id="3.10.580.10">
    <property type="entry name" value="CBS-domain"/>
    <property type="match status" value="1"/>
</dbReference>
<feature type="domain" description="CBS" evidence="2">
    <location>
        <begin position="1"/>
        <end position="58"/>
    </location>
</feature>
<dbReference type="InterPro" id="IPR029044">
    <property type="entry name" value="Nucleotide-diphossugar_trans"/>
</dbReference>
<organism evidence="3 4">
    <name type="scientific">Halobacillus salinus</name>
    <dbReference type="NCBI Taxonomy" id="192814"/>
    <lineage>
        <taxon>Bacteria</taxon>
        <taxon>Bacillati</taxon>
        <taxon>Bacillota</taxon>
        <taxon>Bacilli</taxon>
        <taxon>Bacillales</taxon>
        <taxon>Bacillaceae</taxon>
        <taxon>Halobacillus</taxon>
    </lineage>
</organism>